<keyword evidence="1" id="KW-0472">Membrane</keyword>
<evidence type="ECO:0000256" key="1">
    <source>
        <dbReference type="SAM" id="Phobius"/>
    </source>
</evidence>
<feature type="transmembrane region" description="Helical" evidence="1">
    <location>
        <begin position="365"/>
        <end position="383"/>
    </location>
</feature>
<proteinExistence type="predicted"/>
<feature type="transmembrane region" description="Helical" evidence="1">
    <location>
        <begin position="422"/>
        <end position="440"/>
    </location>
</feature>
<evidence type="ECO:0000313" key="4">
    <source>
        <dbReference type="Proteomes" id="UP000078228"/>
    </source>
</evidence>
<feature type="transmembrane region" description="Helical" evidence="1">
    <location>
        <begin position="259"/>
        <end position="279"/>
    </location>
</feature>
<feature type="transmembrane region" description="Helical" evidence="1">
    <location>
        <begin position="390"/>
        <end position="410"/>
    </location>
</feature>
<name>A0A198UNK3_MORCA</name>
<dbReference type="PATRIC" id="fig|480.237.peg.1000"/>
<feature type="transmembrane region" description="Helical" evidence="1">
    <location>
        <begin position="554"/>
        <end position="575"/>
    </location>
</feature>
<feature type="transmembrane region" description="Helical" evidence="1">
    <location>
        <begin position="183"/>
        <end position="201"/>
    </location>
</feature>
<dbReference type="Proteomes" id="UP000078228">
    <property type="component" value="Unassembled WGS sequence"/>
</dbReference>
<feature type="transmembrane region" description="Helical" evidence="1">
    <location>
        <begin position="157"/>
        <end position="176"/>
    </location>
</feature>
<dbReference type="Pfam" id="PF09925">
    <property type="entry name" value="DUF2157"/>
    <property type="match status" value="1"/>
</dbReference>
<feature type="transmembrane region" description="Helical" evidence="1">
    <location>
        <begin position="445"/>
        <end position="467"/>
    </location>
</feature>
<feature type="domain" description="DUF2157" evidence="2">
    <location>
        <begin position="29"/>
        <end position="130"/>
    </location>
</feature>
<organism evidence="3 4">
    <name type="scientific">Moraxella catarrhalis</name>
    <name type="common">Branhamella catarrhalis</name>
    <dbReference type="NCBI Taxonomy" id="480"/>
    <lineage>
        <taxon>Bacteria</taxon>
        <taxon>Pseudomonadati</taxon>
        <taxon>Pseudomonadota</taxon>
        <taxon>Gammaproteobacteria</taxon>
        <taxon>Moraxellales</taxon>
        <taxon>Moraxellaceae</taxon>
        <taxon>Moraxella</taxon>
    </lineage>
</organism>
<evidence type="ECO:0000313" key="3">
    <source>
        <dbReference type="EMBL" id="OAU98088.1"/>
    </source>
</evidence>
<feature type="transmembrane region" description="Helical" evidence="1">
    <location>
        <begin position="21"/>
        <end position="50"/>
    </location>
</feature>
<feature type="transmembrane region" description="Helical" evidence="1">
    <location>
        <begin position="317"/>
        <end position="335"/>
    </location>
</feature>
<feature type="transmembrane region" description="Helical" evidence="1">
    <location>
        <begin position="233"/>
        <end position="253"/>
    </location>
</feature>
<reference evidence="3 4" key="1">
    <citation type="journal article" date="2016" name="Genome Biol. Evol.">
        <title>Comparative Genomic Analyses of the Moraxella catarrhalis Serosensitive and Seroresistant Lineages Demonstrate Their Independent Evolution.</title>
        <authorList>
            <person name="Earl J.P."/>
            <person name="de Vries S.P."/>
            <person name="Ahmed A."/>
            <person name="Powell E."/>
            <person name="Schultz M.P."/>
            <person name="Hermans P.W."/>
            <person name="Hill D.J."/>
            <person name="Zhou Z."/>
            <person name="Constantinidou C.I."/>
            <person name="Hu F.Z."/>
            <person name="Bootsma H.J."/>
            <person name="Ehrlich G.D."/>
        </authorList>
    </citation>
    <scope>NUCLEOTIDE SEQUENCE [LARGE SCALE GENOMIC DNA]</scope>
    <source>
        <strain evidence="3 4">Z7542</strain>
    </source>
</reference>
<keyword evidence="1" id="KW-0812">Transmembrane</keyword>
<evidence type="ECO:0000259" key="2">
    <source>
        <dbReference type="Pfam" id="PF09925"/>
    </source>
</evidence>
<feature type="transmembrane region" description="Helical" evidence="1">
    <location>
        <begin position="342"/>
        <end position="359"/>
    </location>
</feature>
<dbReference type="RefSeq" id="WP_064610469.1">
    <property type="nucleotide sequence ID" value="NZ_LXHB01000040.1"/>
</dbReference>
<feature type="transmembrane region" description="Helical" evidence="1">
    <location>
        <begin position="530"/>
        <end position="547"/>
    </location>
</feature>
<keyword evidence="1" id="KW-1133">Transmembrane helix</keyword>
<sequence>MAQLDSWRHSQRPPQSLFDSLSQALVSAQMLGAFKLFGAALVVASVVYLFGANWLLLPKIIKLAMAPVLMLLLALISLRTSGLWMSVLHTAAGVMSGLSLAAVGQVYQTGADSFWLFVIWSILLVPWLYRKNLGVYLLLSAVSQTALWLYFDQSHHQTHTLALSSAALFIIQYVLFGRDKASLWVMSIGLVGLSLFAALNYHHQDTWGQQLLWLFIAMVPLGVLVLSKRQVPLMTTVLTGVITSLFILVLVYFNVRSFWVYALAAQLWFGLCAWGLYRYFGAHKNKYAMHIPLLAIGGWLSCLFVIFGLITWIDDTYALWGALATIVGLGVLWRGKVAYFRHLGYSSVMIGMGLITLGLSESFELSTLGILSLVWLPILGVLYRLRVHWLYLLLHILGWYGALMGYALYLDTMRSSELYGSWGVWSAMVYGLGLMGCVLLMREGVYWRTVSGFILSIAVGFGVMTILPIGIPPFWSALGLLAILGTLLMRLPPSQSLKLSVLGLLAGIGFAPILAVILVFASALSRQDRLMTILSILVGIGLLWLMYYQLSVPFLVKFIIILSSGLLMTIVATVLDERPQHGELKQAGVKDAKA</sequence>
<feature type="transmembrane region" description="Helical" evidence="1">
    <location>
        <begin position="134"/>
        <end position="151"/>
    </location>
</feature>
<feature type="transmembrane region" description="Helical" evidence="1">
    <location>
        <begin position="291"/>
        <end position="311"/>
    </location>
</feature>
<dbReference type="OrthoDB" id="327621at2"/>
<keyword evidence="4" id="KW-1185">Reference proteome</keyword>
<accession>A0A198UNK3</accession>
<dbReference type="EMBL" id="LXHC01000004">
    <property type="protein sequence ID" value="OAU98088.1"/>
    <property type="molecule type" value="Genomic_DNA"/>
</dbReference>
<feature type="transmembrane region" description="Helical" evidence="1">
    <location>
        <begin position="207"/>
        <end position="226"/>
    </location>
</feature>
<feature type="transmembrane region" description="Helical" evidence="1">
    <location>
        <begin position="501"/>
        <end position="524"/>
    </location>
</feature>
<dbReference type="InterPro" id="IPR018677">
    <property type="entry name" value="DUF2157"/>
</dbReference>
<comment type="caution">
    <text evidence="3">The sequence shown here is derived from an EMBL/GenBank/DDBJ whole genome shotgun (WGS) entry which is preliminary data.</text>
</comment>
<protein>
    <submittedName>
        <fullName evidence="3">Putative membrane protein</fullName>
    </submittedName>
</protein>
<dbReference type="AlphaFoldDB" id="A0A198UNK3"/>
<gene>
    <name evidence="3" type="ORF">AO384_0335</name>
</gene>
<feature type="transmembrane region" description="Helical" evidence="1">
    <location>
        <begin position="113"/>
        <end position="129"/>
    </location>
</feature>